<feature type="transmembrane region" description="Helical" evidence="1">
    <location>
        <begin position="81"/>
        <end position="102"/>
    </location>
</feature>
<keyword evidence="1" id="KW-1133">Transmembrane helix</keyword>
<dbReference type="Proteomes" id="UP000612899">
    <property type="component" value="Unassembled WGS sequence"/>
</dbReference>
<evidence type="ECO:0000313" key="3">
    <source>
        <dbReference type="Proteomes" id="UP000612899"/>
    </source>
</evidence>
<proteinExistence type="predicted"/>
<keyword evidence="1" id="KW-0812">Transmembrane</keyword>
<dbReference type="AlphaFoldDB" id="A0A8J3VF70"/>
<keyword evidence="3" id="KW-1185">Reference proteome</keyword>
<evidence type="ECO:0000256" key="1">
    <source>
        <dbReference type="SAM" id="Phobius"/>
    </source>
</evidence>
<keyword evidence="1" id="KW-0472">Membrane</keyword>
<protein>
    <submittedName>
        <fullName evidence="2">Uncharacterized protein</fullName>
    </submittedName>
</protein>
<feature type="transmembrane region" description="Helical" evidence="1">
    <location>
        <begin position="57"/>
        <end position="75"/>
    </location>
</feature>
<gene>
    <name evidence="2" type="ORF">Rhe02_20230</name>
</gene>
<accession>A0A8J3VF70</accession>
<sequence length="213" mass="22398">MTAVIVLTPLAAWAFAAPGPTGGWWVSGLLVALLVTCMWLSRVVFSQGPVASPIDWLLPYTAGAIVICVVAMVAARRWRLGPAVALAVVTLVVSGLATLTIAMEGEGVYIPANDAALLSAGVSVVEAGEPSCGVDGATCVREVTLRTDRTAAELREMLRSRGWAEQCQPVTGILSHLSLSEYGERCLTLGDLEPGMVVVSVEAEAQWKVRARP</sequence>
<feature type="transmembrane region" description="Helical" evidence="1">
    <location>
        <begin position="26"/>
        <end position="45"/>
    </location>
</feature>
<name>A0A8J3VF70_9ACTN</name>
<reference evidence="2" key="1">
    <citation type="submission" date="2021-01" db="EMBL/GenBank/DDBJ databases">
        <title>Whole genome shotgun sequence of Rhizocola hellebori NBRC 109834.</title>
        <authorList>
            <person name="Komaki H."/>
            <person name="Tamura T."/>
        </authorList>
    </citation>
    <scope>NUCLEOTIDE SEQUENCE</scope>
    <source>
        <strain evidence="2">NBRC 109834</strain>
    </source>
</reference>
<organism evidence="2 3">
    <name type="scientific">Rhizocola hellebori</name>
    <dbReference type="NCBI Taxonomy" id="1392758"/>
    <lineage>
        <taxon>Bacteria</taxon>
        <taxon>Bacillati</taxon>
        <taxon>Actinomycetota</taxon>
        <taxon>Actinomycetes</taxon>
        <taxon>Micromonosporales</taxon>
        <taxon>Micromonosporaceae</taxon>
        <taxon>Rhizocola</taxon>
    </lineage>
</organism>
<evidence type="ECO:0000313" key="2">
    <source>
        <dbReference type="EMBL" id="GIH03956.1"/>
    </source>
</evidence>
<comment type="caution">
    <text evidence="2">The sequence shown here is derived from an EMBL/GenBank/DDBJ whole genome shotgun (WGS) entry which is preliminary data.</text>
</comment>
<dbReference type="EMBL" id="BONY01000010">
    <property type="protein sequence ID" value="GIH03956.1"/>
    <property type="molecule type" value="Genomic_DNA"/>
</dbReference>